<accession>A0A1D7QWP7</accession>
<dbReference type="InterPro" id="IPR000182">
    <property type="entry name" value="GNAT_dom"/>
</dbReference>
<feature type="domain" description="N-acetyltransferase" evidence="3">
    <location>
        <begin position="13"/>
        <end position="153"/>
    </location>
</feature>
<gene>
    <name evidence="4" type="ORF">BBEV_2038</name>
</gene>
<reference evidence="4 5" key="1">
    <citation type="submission" date="2015-08" db="EMBL/GenBank/DDBJ databases">
        <title>The complete genome sequence of Bacillus beveridgei MLTeJB.</title>
        <authorList>
            <person name="Hanson T.E."/>
            <person name="Mesa C."/>
            <person name="Basesman S.M."/>
            <person name="Oremland R.S."/>
        </authorList>
    </citation>
    <scope>NUCLEOTIDE SEQUENCE [LARGE SCALE GENOMIC DNA]</scope>
    <source>
        <strain evidence="4 5">MLTeJB</strain>
    </source>
</reference>
<keyword evidence="2" id="KW-0012">Acyltransferase</keyword>
<dbReference type="EMBL" id="CP012502">
    <property type="protein sequence ID" value="AOM83398.1"/>
    <property type="molecule type" value="Genomic_DNA"/>
</dbReference>
<dbReference type="GO" id="GO:0016747">
    <property type="term" value="F:acyltransferase activity, transferring groups other than amino-acyl groups"/>
    <property type="evidence" value="ECO:0007669"/>
    <property type="project" value="InterPro"/>
</dbReference>
<dbReference type="PROSITE" id="PS51186">
    <property type="entry name" value="GNAT"/>
    <property type="match status" value="1"/>
</dbReference>
<dbReference type="Pfam" id="PF00583">
    <property type="entry name" value="Acetyltransf_1"/>
    <property type="match status" value="1"/>
</dbReference>
<dbReference type="InterPro" id="IPR050832">
    <property type="entry name" value="Bact_Acetyltransf"/>
</dbReference>
<dbReference type="RefSeq" id="WP_069365385.1">
    <property type="nucleotide sequence ID" value="NZ_CP012502.1"/>
</dbReference>
<keyword evidence="1 4" id="KW-0808">Transferase</keyword>
<dbReference type="AlphaFoldDB" id="A0A1D7QWP7"/>
<evidence type="ECO:0000256" key="1">
    <source>
        <dbReference type="ARBA" id="ARBA00022679"/>
    </source>
</evidence>
<evidence type="ECO:0000313" key="5">
    <source>
        <dbReference type="Proteomes" id="UP000094463"/>
    </source>
</evidence>
<dbReference type="PANTHER" id="PTHR43877">
    <property type="entry name" value="AMINOALKYLPHOSPHONATE N-ACETYLTRANSFERASE-RELATED-RELATED"/>
    <property type="match status" value="1"/>
</dbReference>
<evidence type="ECO:0000256" key="2">
    <source>
        <dbReference type="ARBA" id="ARBA00023315"/>
    </source>
</evidence>
<dbReference type="Gene3D" id="3.40.630.30">
    <property type="match status" value="1"/>
</dbReference>
<dbReference type="CDD" id="cd04301">
    <property type="entry name" value="NAT_SF"/>
    <property type="match status" value="1"/>
</dbReference>
<dbReference type="STRING" id="632773.BBEV_2038"/>
<organism evidence="4 5">
    <name type="scientific">Salisediminibacterium beveridgei</name>
    <dbReference type="NCBI Taxonomy" id="632773"/>
    <lineage>
        <taxon>Bacteria</taxon>
        <taxon>Bacillati</taxon>
        <taxon>Bacillota</taxon>
        <taxon>Bacilli</taxon>
        <taxon>Bacillales</taxon>
        <taxon>Bacillaceae</taxon>
        <taxon>Salisediminibacterium</taxon>
    </lineage>
</organism>
<protein>
    <submittedName>
        <fullName evidence="4">GCN5-Related N-Acetyltransferase</fullName>
    </submittedName>
</protein>
<name>A0A1D7QWP7_9BACI</name>
<dbReference type="PATRIC" id="fig|632773.3.peg.2147"/>
<dbReference type="SUPFAM" id="SSF55729">
    <property type="entry name" value="Acyl-CoA N-acyltransferases (Nat)"/>
    <property type="match status" value="1"/>
</dbReference>
<proteinExistence type="predicted"/>
<dbReference type="OrthoDB" id="2900974at2"/>
<evidence type="ECO:0000313" key="4">
    <source>
        <dbReference type="EMBL" id="AOM83398.1"/>
    </source>
</evidence>
<sequence>MKIRHVQKPASTHEIESITDLMMERINTLSTKTSKETMHETVIQALVPGSHSEFFIAEMNDGQITGAVFLNKNIGLDHGGVYIWLNELYVRKDHRKQGIARKLLLGVLHWAEKENYKAIELETGMNNEATKKLYNSLGFYDVVSKRYSRAIHQ</sequence>
<dbReference type="InterPro" id="IPR016181">
    <property type="entry name" value="Acyl_CoA_acyltransferase"/>
</dbReference>
<dbReference type="Proteomes" id="UP000094463">
    <property type="component" value="Chromosome"/>
</dbReference>
<keyword evidence="5" id="KW-1185">Reference proteome</keyword>
<dbReference type="KEGG" id="bbev:BBEV_2038"/>
<evidence type="ECO:0000259" key="3">
    <source>
        <dbReference type="PROSITE" id="PS51186"/>
    </source>
</evidence>